<dbReference type="PANTHER" id="PTHR12558:SF13">
    <property type="entry name" value="CELL DIVISION CYCLE PROTEIN 27 HOMOLOG"/>
    <property type="match status" value="1"/>
</dbReference>
<dbReference type="GO" id="GO:0003677">
    <property type="term" value="F:DNA binding"/>
    <property type="evidence" value="ECO:0007669"/>
    <property type="project" value="InterPro"/>
</dbReference>
<dbReference type="GO" id="GO:0009307">
    <property type="term" value="P:DNA restriction-modification system"/>
    <property type="evidence" value="ECO:0007669"/>
    <property type="project" value="InterPro"/>
</dbReference>
<sequence length="473" mass="53730">MGCCRCDKTSCFPIITGKVVVVDPLVLVIVGVFLLIALFLGGYILLGHLNQGKIEDIEELIGRGRFRDAMSRLEAILEKDERNPKVNFLLGTVHEKMGGYQTAILQYRRILKFGRWRDDVTELQVRNHLAECLRHAGNHTEAKNEYLILTKLDPQNYAHFYEAARLFQKGKVFPNALKFYKQAVALNSRHFGSWSGLGRTYFGMNAYSDAREALSKAAELDPGDRENLYYLGQAHRFLGEHVKALENFEKSERDESLRTRSILARGLVFIDQGSYAQAMTELERGLAWAEAGSDIWMQFHYLIAASAERLKDVGTAIEHWEVIQRHDAKYRDVASKLRQYAEFRTNDQIKELLIANRMQFETIARSIAENMGLRINGSKLHSDVAITLICSDNQSSQKMRVQNTVVRIYREMSSVNENQIREFHDLMKSENAAKGVFMTVGEFAPSAVEYAANRPIDLMDGAAMVPIIQGALH</sequence>
<reference evidence="4 5" key="1">
    <citation type="submission" date="2019-10" db="EMBL/GenBank/DDBJ databases">
        <title>Extracellular Electron Transfer in a Candidatus Methanoperedens spp. Enrichment Culture.</title>
        <authorList>
            <person name="Berger S."/>
            <person name="Rangel Shaw D."/>
            <person name="Berben T."/>
            <person name="In 'T Zandt M."/>
            <person name="Frank J."/>
            <person name="Reimann J."/>
            <person name="Jetten M.S.M."/>
            <person name="Welte C.U."/>
        </authorList>
    </citation>
    <scope>NUCLEOTIDE SEQUENCE [LARGE SCALE GENOMIC DNA]</scope>
    <source>
        <strain evidence="4">SB12</strain>
    </source>
</reference>
<keyword evidence="1" id="KW-0802">TPR repeat</keyword>
<name>A0A833GZG4_9LEPT</name>
<feature type="repeat" description="TPR" evidence="1">
    <location>
        <begin position="191"/>
        <end position="224"/>
    </location>
</feature>
<evidence type="ECO:0000256" key="2">
    <source>
        <dbReference type="SAM" id="Phobius"/>
    </source>
</evidence>
<dbReference type="InterPro" id="IPR019734">
    <property type="entry name" value="TPR_rpt"/>
</dbReference>
<keyword evidence="2" id="KW-0472">Membrane</keyword>
<dbReference type="SUPFAM" id="SSF48452">
    <property type="entry name" value="TPR-like"/>
    <property type="match status" value="1"/>
</dbReference>
<keyword evidence="2" id="KW-1133">Transmembrane helix</keyword>
<protein>
    <submittedName>
        <fullName evidence="4">Tetratricopeptide repeat protein</fullName>
    </submittedName>
</protein>
<dbReference type="EMBL" id="WBUI01000027">
    <property type="protein sequence ID" value="KAB2929712.1"/>
    <property type="molecule type" value="Genomic_DNA"/>
</dbReference>
<keyword evidence="2" id="KW-0812">Transmembrane</keyword>
<dbReference type="PROSITE" id="PS50005">
    <property type="entry name" value="TPR"/>
    <property type="match status" value="1"/>
</dbReference>
<feature type="transmembrane region" description="Helical" evidence="2">
    <location>
        <begin position="25"/>
        <end position="46"/>
    </location>
</feature>
<dbReference type="Pfam" id="PF13432">
    <property type="entry name" value="TPR_16"/>
    <property type="match status" value="1"/>
</dbReference>
<feature type="domain" description="Restriction endonuclease type IV Mrr" evidence="3">
    <location>
        <begin position="359"/>
        <end position="465"/>
    </location>
</feature>
<dbReference type="SMART" id="SM00028">
    <property type="entry name" value="TPR"/>
    <property type="match status" value="6"/>
</dbReference>
<accession>A0A833GZG4</accession>
<comment type="caution">
    <text evidence="4">The sequence shown here is derived from an EMBL/GenBank/DDBJ whole genome shotgun (WGS) entry which is preliminary data.</text>
</comment>
<evidence type="ECO:0000256" key="1">
    <source>
        <dbReference type="PROSITE-ProRule" id="PRU00339"/>
    </source>
</evidence>
<dbReference type="AlphaFoldDB" id="A0A833GZG4"/>
<organism evidence="4 5">
    <name type="scientific">Leptonema illini</name>
    <dbReference type="NCBI Taxonomy" id="183"/>
    <lineage>
        <taxon>Bacteria</taxon>
        <taxon>Pseudomonadati</taxon>
        <taxon>Spirochaetota</taxon>
        <taxon>Spirochaetia</taxon>
        <taxon>Leptospirales</taxon>
        <taxon>Leptospiraceae</taxon>
        <taxon>Leptonema</taxon>
    </lineage>
</organism>
<evidence type="ECO:0000259" key="3">
    <source>
        <dbReference type="Pfam" id="PF04471"/>
    </source>
</evidence>
<dbReference type="InterPro" id="IPR007560">
    <property type="entry name" value="Restrct_endonuc_IV_Mrr"/>
</dbReference>
<evidence type="ECO:0000313" key="4">
    <source>
        <dbReference type="EMBL" id="KAB2929712.1"/>
    </source>
</evidence>
<dbReference type="Proteomes" id="UP000460298">
    <property type="component" value="Unassembled WGS sequence"/>
</dbReference>
<dbReference type="Gene3D" id="3.40.1350.10">
    <property type="match status" value="1"/>
</dbReference>
<dbReference type="GO" id="GO:0004519">
    <property type="term" value="F:endonuclease activity"/>
    <property type="evidence" value="ECO:0007669"/>
    <property type="project" value="InterPro"/>
</dbReference>
<dbReference type="Gene3D" id="1.25.40.10">
    <property type="entry name" value="Tetratricopeptide repeat domain"/>
    <property type="match status" value="2"/>
</dbReference>
<dbReference type="Pfam" id="PF04471">
    <property type="entry name" value="Mrr_cat"/>
    <property type="match status" value="1"/>
</dbReference>
<dbReference type="OrthoDB" id="334344at2"/>
<dbReference type="Pfam" id="PF14559">
    <property type="entry name" value="TPR_19"/>
    <property type="match status" value="1"/>
</dbReference>
<dbReference type="InterPro" id="IPR011856">
    <property type="entry name" value="tRNA_endonuc-like_dom_sf"/>
</dbReference>
<proteinExistence type="predicted"/>
<dbReference type="InterPro" id="IPR011990">
    <property type="entry name" value="TPR-like_helical_dom_sf"/>
</dbReference>
<gene>
    <name evidence="4" type="ORF">F9K24_18975</name>
</gene>
<evidence type="ECO:0000313" key="5">
    <source>
        <dbReference type="Proteomes" id="UP000460298"/>
    </source>
</evidence>
<dbReference type="PANTHER" id="PTHR12558">
    <property type="entry name" value="CELL DIVISION CYCLE 16,23,27"/>
    <property type="match status" value="1"/>
</dbReference>